<name>A0A914S7E3_PAREQ</name>
<evidence type="ECO:0000313" key="1">
    <source>
        <dbReference type="Proteomes" id="UP000887564"/>
    </source>
</evidence>
<dbReference type="WBParaSite" id="PEQ_0001012101-mRNA-1">
    <property type="protein sequence ID" value="PEQ_0001012101-mRNA-1"/>
    <property type="gene ID" value="PEQ_0001012101"/>
</dbReference>
<proteinExistence type="predicted"/>
<organism evidence="1 2">
    <name type="scientific">Parascaris equorum</name>
    <name type="common">Equine roundworm</name>
    <dbReference type="NCBI Taxonomy" id="6256"/>
    <lineage>
        <taxon>Eukaryota</taxon>
        <taxon>Metazoa</taxon>
        <taxon>Ecdysozoa</taxon>
        <taxon>Nematoda</taxon>
        <taxon>Chromadorea</taxon>
        <taxon>Rhabditida</taxon>
        <taxon>Spirurina</taxon>
        <taxon>Ascaridomorpha</taxon>
        <taxon>Ascaridoidea</taxon>
        <taxon>Ascarididae</taxon>
        <taxon>Parascaris</taxon>
    </lineage>
</organism>
<dbReference type="Pfam" id="PF09773">
    <property type="entry name" value="Meckelin"/>
    <property type="match status" value="1"/>
</dbReference>
<dbReference type="Proteomes" id="UP000887564">
    <property type="component" value="Unplaced"/>
</dbReference>
<protein>
    <submittedName>
        <fullName evidence="2">Uncharacterized protein</fullName>
    </submittedName>
</protein>
<reference evidence="2" key="1">
    <citation type="submission" date="2022-11" db="UniProtKB">
        <authorList>
            <consortium name="WormBaseParasite"/>
        </authorList>
    </citation>
    <scope>IDENTIFICATION</scope>
</reference>
<accession>A0A914S7E3</accession>
<dbReference type="InterPro" id="IPR019170">
    <property type="entry name" value="Meckelin"/>
</dbReference>
<dbReference type="GO" id="GO:0060271">
    <property type="term" value="P:cilium assembly"/>
    <property type="evidence" value="ECO:0007669"/>
    <property type="project" value="InterPro"/>
</dbReference>
<dbReference type="AlphaFoldDB" id="A0A914S7E3"/>
<sequence>MVSSNQLYCIPCGATDINKCRCKRGNCSTTNVAVEGSLFAIELEDGTQMLSQYIRENINEAYQSCSQGESKSCEQLANLCVLQNYRKQPQSACNLLETMQNSDRLNPQSVSNNKLAITFNAVMNYYLQGLYKKP</sequence>
<evidence type="ECO:0000313" key="2">
    <source>
        <dbReference type="WBParaSite" id="PEQ_0001012101-mRNA-1"/>
    </source>
</evidence>
<dbReference type="GO" id="GO:0036038">
    <property type="term" value="C:MKS complex"/>
    <property type="evidence" value="ECO:0007669"/>
    <property type="project" value="InterPro"/>
</dbReference>
<keyword evidence="1" id="KW-1185">Reference proteome</keyword>